<keyword evidence="4" id="KW-1185">Reference proteome</keyword>
<feature type="transmembrane region" description="Helical" evidence="2">
    <location>
        <begin position="20"/>
        <end position="43"/>
    </location>
</feature>
<name>A0A9Q0R0U8_9MAGN</name>
<comment type="caution">
    <text evidence="3">The sequence shown here is derived from an EMBL/GenBank/DDBJ whole genome shotgun (WGS) entry which is preliminary data.</text>
</comment>
<keyword evidence="2" id="KW-0812">Transmembrane</keyword>
<evidence type="ECO:0000256" key="2">
    <source>
        <dbReference type="SAM" id="Phobius"/>
    </source>
</evidence>
<feature type="region of interest" description="Disordered" evidence="1">
    <location>
        <begin position="56"/>
        <end position="114"/>
    </location>
</feature>
<keyword evidence="2" id="KW-1133">Transmembrane helix</keyword>
<reference evidence="3" key="1">
    <citation type="journal article" date="2023" name="Plant J.">
        <title>The genome of the king protea, Protea cynaroides.</title>
        <authorList>
            <person name="Chang J."/>
            <person name="Duong T.A."/>
            <person name="Schoeman C."/>
            <person name="Ma X."/>
            <person name="Roodt D."/>
            <person name="Barker N."/>
            <person name="Li Z."/>
            <person name="Van de Peer Y."/>
            <person name="Mizrachi E."/>
        </authorList>
    </citation>
    <scope>NUCLEOTIDE SEQUENCE</scope>
    <source>
        <tissue evidence="3">Young leaves</tissue>
    </source>
</reference>
<protein>
    <submittedName>
        <fullName evidence="3">Uncharacterized protein</fullName>
    </submittedName>
</protein>
<gene>
    <name evidence="3" type="ORF">NE237_009647</name>
</gene>
<feature type="compositionally biased region" description="Acidic residues" evidence="1">
    <location>
        <begin position="73"/>
        <end position="90"/>
    </location>
</feature>
<accession>A0A9Q0R0U8</accession>
<evidence type="ECO:0000313" key="4">
    <source>
        <dbReference type="Proteomes" id="UP001141806"/>
    </source>
</evidence>
<proteinExistence type="predicted"/>
<keyword evidence="2" id="KW-0472">Membrane</keyword>
<dbReference type="EMBL" id="JAMYWD010000002">
    <property type="protein sequence ID" value="KAJ4978867.1"/>
    <property type="molecule type" value="Genomic_DNA"/>
</dbReference>
<sequence>MFLSFPLVVLIPLPFLPVVPFVSFPIDEAIFFVLTAVSFLDLWSKRKRTNRIHMIQQDNVRKETVTSSPGDNAELEADEERPGDNAEMEVGEARRSRRGQRRRRQPARLEDYVV</sequence>
<evidence type="ECO:0000256" key="1">
    <source>
        <dbReference type="SAM" id="MobiDB-lite"/>
    </source>
</evidence>
<evidence type="ECO:0000313" key="3">
    <source>
        <dbReference type="EMBL" id="KAJ4978867.1"/>
    </source>
</evidence>
<feature type="compositionally biased region" description="Basic residues" evidence="1">
    <location>
        <begin position="95"/>
        <end position="106"/>
    </location>
</feature>
<dbReference type="AlphaFoldDB" id="A0A9Q0R0U8"/>
<organism evidence="3 4">
    <name type="scientific">Protea cynaroides</name>
    <dbReference type="NCBI Taxonomy" id="273540"/>
    <lineage>
        <taxon>Eukaryota</taxon>
        <taxon>Viridiplantae</taxon>
        <taxon>Streptophyta</taxon>
        <taxon>Embryophyta</taxon>
        <taxon>Tracheophyta</taxon>
        <taxon>Spermatophyta</taxon>
        <taxon>Magnoliopsida</taxon>
        <taxon>Proteales</taxon>
        <taxon>Proteaceae</taxon>
        <taxon>Protea</taxon>
    </lineage>
</organism>
<dbReference type="Proteomes" id="UP001141806">
    <property type="component" value="Unassembled WGS sequence"/>
</dbReference>